<reference evidence="2 3" key="1">
    <citation type="submission" date="2018-11" db="EMBL/GenBank/DDBJ databases">
        <authorList>
            <consortium name="Pathogen Informatics"/>
        </authorList>
    </citation>
    <scope>NUCLEOTIDE SEQUENCE [LARGE SCALE GENOMIC DNA]</scope>
</reference>
<evidence type="ECO:0000313" key="3">
    <source>
        <dbReference type="Proteomes" id="UP000271889"/>
    </source>
</evidence>
<organism evidence="2 3">
    <name type="scientific">Cylicostephanus goldi</name>
    <name type="common">Nematode worm</name>
    <dbReference type="NCBI Taxonomy" id="71465"/>
    <lineage>
        <taxon>Eukaryota</taxon>
        <taxon>Metazoa</taxon>
        <taxon>Ecdysozoa</taxon>
        <taxon>Nematoda</taxon>
        <taxon>Chromadorea</taxon>
        <taxon>Rhabditida</taxon>
        <taxon>Rhabditina</taxon>
        <taxon>Rhabditomorpha</taxon>
        <taxon>Strongyloidea</taxon>
        <taxon>Strongylidae</taxon>
        <taxon>Cylicostephanus</taxon>
    </lineage>
</organism>
<accession>A0A3P7NWN8</accession>
<dbReference type="OrthoDB" id="5872486at2759"/>
<evidence type="ECO:0000313" key="2">
    <source>
        <dbReference type="EMBL" id="VDN34461.1"/>
    </source>
</evidence>
<protein>
    <submittedName>
        <fullName evidence="2">Uncharacterized protein</fullName>
    </submittedName>
</protein>
<sequence>MVGSVKKDTMTMIIDPTTYYTNGAQKMYRLVSVADVDSNGPPRKRMAVLAKSSVGNPQHGSLAGESGSAGTRGQLGDDIIIDDGIDERTVVIEQHDSDSPLLGDSPLSTMMVSGHQAVPRGSQSRHIALSMGDQLRPQTRVVASPQHHSPSLGPGYMQQSQYDADLQFQQFISQNLSLLNDDEVSRIVCFIIKLPLIR</sequence>
<name>A0A3P7NWN8_CYLGO</name>
<dbReference type="Proteomes" id="UP000271889">
    <property type="component" value="Unassembled WGS sequence"/>
</dbReference>
<feature type="region of interest" description="Disordered" evidence="1">
    <location>
        <begin position="53"/>
        <end position="73"/>
    </location>
</feature>
<gene>
    <name evidence="2" type="ORF">CGOC_LOCUS12638</name>
</gene>
<evidence type="ECO:0000256" key="1">
    <source>
        <dbReference type="SAM" id="MobiDB-lite"/>
    </source>
</evidence>
<dbReference type="AlphaFoldDB" id="A0A3P7NWN8"/>
<proteinExistence type="predicted"/>
<keyword evidence="3" id="KW-1185">Reference proteome</keyword>
<dbReference type="EMBL" id="UYRV01124629">
    <property type="protein sequence ID" value="VDN34461.1"/>
    <property type="molecule type" value="Genomic_DNA"/>
</dbReference>